<dbReference type="InterPro" id="IPR011711">
    <property type="entry name" value="GntR_C"/>
</dbReference>
<dbReference type="InterPro" id="IPR036390">
    <property type="entry name" value="WH_DNA-bd_sf"/>
</dbReference>
<dbReference type="Pfam" id="PF07729">
    <property type="entry name" value="FCD"/>
    <property type="match status" value="1"/>
</dbReference>
<evidence type="ECO:0000313" key="6">
    <source>
        <dbReference type="Proteomes" id="UP000600449"/>
    </source>
</evidence>
<dbReference type="SUPFAM" id="SSF46785">
    <property type="entry name" value="Winged helix' DNA-binding domain"/>
    <property type="match status" value="1"/>
</dbReference>
<comment type="caution">
    <text evidence="5">The sequence shown here is derived from an EMBL/GenBank/DDBJ whole genome shotgun (WGS) entry which is preliminary data.</text>
</comment>
<organism evidence="5 6">
    <name type="scientific">Salinarimonas ramus</name>
    <dbReference type="NCBI Taxonomy" id="690164"/>
    <lineage>
        <taxon>Bacteria</taxon>
        <taxon>Pseudomonadati</taxon>
        <taxon>Pseudomonadota</taxon>
        <taxon>Alphaproteobacteria</taxon>
        <taxon>Hyphomicrobiales</taxon>
        <taxon>Salinarimonadaceae</taxon>
        <taxon>Salinarimonas</taxon>
    </lineage>
</organism>
<evidence type="ECO:0000256" key="2">
    <source>
        <dbReference type="ARBA" id="ARBA00023125"/>
    </source>
</evidence>
<dbReference type="Gene3D" id="1.20.120.530">
    <property type="entry name" value="GntR ligand-binding domain-like"/>
    <property type="match status" value="1"/>
</dbReference>
<feature type="domain" description="HTH gntR-type" evidence="4">
    <location>
        <begin position="24"/>
        <end position="91"/>
    </location>
</feature>
<dbReference type="SUPFAM" id="SSF48008">
    <property type="entry name" value="GntR ligand-binding domain-like"/>
    <property type="match status" value="1"/>
</dbReference>
<dbReference type="PANTHER" id="PTHR43537:SF45">
    <property type="entry name" value="GNTR FAMILY REGULATORY PROTEIN"/>
    <property type="match status" value="1"/>
</dbReference>
<protein>
    <submittedName>
        <fullName evidence="5">GntR family transcriptional regulator</fullName>
    </submittedName>
</protein>
<dbReference type="PANTHER" id="PTHR43537">
    <property type="entry name" value="TRANSCRIPTIONAL REGULATOR, GNTR FAMILY"/>
    <property type="match status" value="1"/>
</dbReference>
<dbReference type="InterPro" id="IPR008920">
    <property type="entry name" value="TF_FadR/GntR_C"/>
</dbReference>
<evidence type="ECO:0000256" key="1">
    <source>
        <dbReference type="ARBA" id="ARBA00023015"/>
    </source>
</evidence>
<dbReference type="Pfam" id="PF00392">
    <property type="entry name" value="GntR"/>
    <property type="match status" value="1"/>
</dbReference>
<keyword evidence="6" id="KW-1185">Reference proteome</keyword>
<accession>A0A917Q4F2</accession>
<keyword evidence="1" id="KW-0805">Transcription regulation</keyword>
<dbReference type="Proteomes" id="UP000600449">
    <property type="component" value="Unassembled WGS sequence"/>
</dbReference>
<dbReference type="RefSeq" id="WP_188909340.1">
    <property type="nucleotide sequence ID" value="NZ_BMMF01000002.1"/>
</dbReference>
<keyword evidence="2" id="KW-0238">DNA-binding</keyword>
<dbReference type="InterPro" id="IPR036388">
    <property type="entry name" value="WH-like_DNA-bd_sf"/>
</dbReference>
<evidence type="ECO:0000313" key="5">
    <source>
        <dbReference type="EMBL" id="GGK21812.1"/>
    </source>
</evidence>
<dbReference type="AlphaFoldDB" id="A0A917Q4F2"/>
<reference evidence="5 6" key="1">
    <citation type="journal article" date="2014" name="Int. J. Syst. Evol. Microbiol.">
        <title>Complete genome sequence of Corynebacterium casei LMG S-19264T (=DSM 44701T), isolated from a smear-ripened cheese.</title>
        <authorList>
            <consortium name="US DOE Joint Genome Institute (JGI-PGF)"/>
            <person name="Walter F."/>
            <person name="Albersmeier A."/>
            <person name="Kalinowski J."/>
            <person name="Ruckert C."/>
        </authorList>
    </citation>
    <scope>NUCLEOTIDE SEQUENCE [LARGE SCALE GENOMIC DNA]</scope>
    <source>
        <strain evidence="5 6">CGMCC 1.9161</strain>
    </source>
</reference>
<dbReference type="GO" id="GO:0003677">
    <property type="term" value="F:DNA binding"/>
    <property type="evidence" value="ECO:0007669"/>
    <property type="project" value="UniProtKB-KW"/>
</dbReference>
<dbReference type="Gene3D" id="1.10.10.10">
    <property type="entry name" value="Winged helix-like DNA-binding domain superfamily/Winged helix DNA-binding domain"/>
    <property type="match status" value="1"/>
</dbReference>
<gene>
    <name evidence="5" type="ORF">GCM10011322_05600</name>
</gene>
<evidence type="ECO:0000256" key="3">
    <source>
        <dbReference type="ARBA" id="ARBA00023163"/>
    </source>
</evidence>
<name>A0A917Q4F2_9HYPH</name>
<evidence type="ECO:0000259" key="4">
    <source>
        <dbReference type="PROSITE" id="PS50949"/>
    </source>
</evidence>
<dbReference type="EMBL" id="BMMF01000002">
    <property type="protein sequence ID" value="GGK21812.1"/>
    <property type="molecule type" value="Genomic_DNA"/>
</dbReference>
<dbReference type="InterPro" id="IPR000524">
    <property type="entry name" value="Tscrpt_reg_HTH_GntR"/>
</dbReference>
<keyword evidence="3" id="KW-0804">Transcription</keyword>
<dbReference type="SMART" id="SM00895">
    <property type="entry name" value="FCD"/>
    <property type="match status" value="1"/>
</dbReference>
<sequence length="246" mass="27407">MSDVIHETELRSLLEAGRTLDFSRSAASQIYEWLYAALVRMRLTPGMRLSEVETARALDASRTPVREAFIRLAEAGLIEVRPHRGTFVAKLDRRRILEARFIREALEVAVVTRLAEQGAAQGEEGALRAARDLLARMKQLAQARDSLAFNEADDRFHQVLAEATGYGRIAALVKAEEAHGVRIRVLSLKRDETYARIIREHTAILDAIDARDPQAATAAVRAHLNNIHGFIAEAFGAHPDYFTDDA</sequence>
<dbReference type="SMART" id="SM00345">
    <property type="entry name" value="HTH_GNTR"/>
    <property type="match status" value="1"/>
</dbReference>
<proteinExistence type="predicted"/>
<dbReference type="GO" id="GO:0003700">
    <property type="term" value="F:DNA-binding transcription factor activity"/>
    <property type="evidence" value="ECO:0007669"/>
    <property type="project" value="InterPro"/>
</dbReference>
<dbReference type="CDD" id="cd07377">
    <property type="entry name" value="WHTH_GntR"/>
    <property type="match status" value="1"/>
</dbReference>
<dbReference type="PROSITE" id="PS50949">
    <property type="entry name" value="HTH_GNTR"/>
    <property type="match status" value="1"/>
</dbReference>